<dbReference type="EnsemblProtists" id="EOD24207">
    <property type="protein sequence ID" value="EOD24207"/>
    <property type="gene ID" value="EMIHUDRAFT_238846"/>
</dbReference>
<dbReference type="PROSITE" id="PS50059">
    <property type="entry name" value="FKBP_PPIASE"/>
    <property type="match status" value="1"/>
</dbReference>
<proteinExistence type="predicted"/>
<dbReference type="Proteomes" id="UP000013827">
    <property type="component" value="Unassembled WGS sequence"/>
</dbReference>
<evidence type="ECO:0000256" key="6">
    <source>
        <dbReference type="SAM" id="Phobius"/>
    </source>
</evidence>
<evidence type="ECO:0000256" key="3">
    <source>
        <dbReference type="ARBA" id="ARBA00023110"/>
    </source>
</evidence>
<dbReference type="STRING" id="2903.R1CNK5"/>
<keyword evidence="4 5" id="KW-0413">Isomerase</keyword>
<feature type="chain" id="PRO_5044272846" description="peptidylprolyl isomerase" evidence="7">
    <location>
        <begin position="19"/>
        <end position="246"/>
    </location>
</feature>
<dbReference type="InterPro" id="IPR000774">
    <property type="entry name" value="PPIase_FKBP_N"/>
</dbReference>
<feature type="transmembrane region" description="Helical" evidence="6">
    <location>
        <begin position="161"/>
        <end position="182"/>
    </location>
</feature>
<keyword evidence="6" id="KW-0472">Membrane</keyword>
<keyword evidence="6" id="KW-1133">Transmembrane helix</keyword>
<dbReference type="PANTHER" id="PTHR45779">
    <property type="entry name" value="PEPTIDYLPROLYL ISOMERASE"/>
    <property type="match status" value="1"/>
</dbReference>
<dbReference type="AlphaFoldDB" id="A0A0D3JL22"/>
<sequence length="246" mass="26196">MASLRALAALLLVSVSSASNAKGQAFLDGNKGAAGVVVLPSGLQYKVLKAATNQSAPRPSAGTPCQCHYEGRLLDGTVFDSSRKRGSPTTFAPSQALQLMRAGDRWELYIPSELAYGSRGAGGKIGADEVLIFDLELLSLNTGGVGPVMAVMSTPLLGPLAPWHLVLLALLAYRFILGSVLWGYGTRHLVLLALLAYRFILGSVLWGYGTRHLVLLALLAYRHILVKEEEAELADKAGDAEAQRIQ</sequence>
<evidence type="ECO:0000259" key="8">
    <source>
        <dbReference type="PROSITE" id="PS50059"/>
    </source>
</evidence>
<evidence type="ECO:0000313" key="9">
    <source>
        <dbReference type="EnsemblProtists" id="EOD24207"/>
    </source>
</evidence>
<dbReference type="GO" id="GO:0005783">
    <property type="term" value="C:endoplasmic reticulum"/>
    <property type="evidence" value="ECO:0007669"/>
    <property type="project" value="TreeGrafter"/>
</dbReference>
<dbReference type="Pfam" id="PF01346">
    <property type="entry name" value="FKBP_N"/>
    <property type="match status" value="1"/>
</dbReference>
<feature type="domain" description="PPIase FKBP-type" evidence="8">
    <location>
        <begin position="62"/>
        <end position="141"/>
    </location>
</feature>
<evidence type="ECO:0000256" key="7">
    <source>
        <dbReference type="SAM" id="SignalP"/>
    </source>
</evidence>
<dbReference type="Pfam" id="PF00254">
    <property type="entry name" value="FKBP_C"/>
    <property type="match status" value="1"/>
</dbReference>
<evidence type="ECO:0000256" key="4">
    <source>
        <dbReference type="ARBA" id="ARBA00023235"/>
    </source>
</evidence>
<dbReference type="RefSeq" id="XP_005776636.1">
    <property type="nucleotide sequence ID" value="XM_005776579.1"/>
</dbReference>
<dbReference type="HOGENOM" id="CLU_1237015_0_0_1"/>
<dbReference type="EC" id="5.2.1.8" evidence="2 5"/>
<keyword evidence="3 5" id="KW-0697">Rotamase</keyword>
<dbReference type="eggNOG" id="KOG0543">
    <property type="taxonomic scope" value="Eukaryota"/>
</dbReference>
<accession>A0A0D3JL22</accession>
<dbReference type="KEGG" id="ehx:EMIHUDRAFT_238846"/>
<feature type="signal peptide" evidence="7">
    <location>
        <begin position="1"/>
        <end position="18"/>
    </location>
</feature>
<keyword evidence="10" id="KW-1185">Reference proteome</keyword>
<keyword evidence="7" id="KW-0732">Signal</keyword>
<dbReference type="InterPro" id="IPR001179">
    <property type="entry name" value="PPIase_FKBP_dom"/>
</dbReference>
<dbReference type="PANTHER" id="PTHR45779:SF7">
    <property type="entry name" value="PEPTIDYLPROLYL ISOMERASE"/>
    <property type="match status" value="1"/>
</dbReference>
<protein>
    <recommendedName>
        <fullName evidence="2 5">peptidylprolyl isomerase</fullName>
        <ecNumber evidence="2 5">5.2.1.8</ecNumber>
    </recommendedName>
</protein>
<reference evidence="10" key="1">
    <citation type="journal article" date="2013" name="Nature">
        <title>Pan genome of the phytoplankton Emiliania underpins its global distribution.</title>
        <authorList>
            <person name="Read B.A."/>
            <person name="Kegel J."/>
            <person name="Klute M.J."/>
            <person name="Kuo A."/>
            <person name="Lefebvre S.C."/>
            <person name="Maumus F."/>
            <person name="Mayer C."/>
            <person name="Miller J."/>
            <person name="Monier A."/>
            <person name="Salamov A."/>
            <person name="Young J."/>
            <person name="Aguilar M."/>
            <person name="Claverie J.M."/>
            <person name="Frickenhaus S."/>
            <person name="Gonzalez K."/>
            <person name="Herman E.K."/>
            <person name="Lin Y.C."/>
            <person name="Napier J."/>
            <person name="Ogata H."/>
            <person name="Sarno A.F."/>
            <person name="Shmutz J."/>
            <person name="Schroeder D."/>
            <person name="de Vargas C."/>
            <person name="Verret F."/>
            <person name="von Dassow P."/>
            <person name="Valentin K."/>
            <person name="Van de Peer Y."/>
            <person name="Wheeler G."/>
            <person name="Dacks J.B."/>
            <person name="Delwiche C.F."/>
            <person name="Dyhrman S.T."/>
            <person name="Glockner G."/>
            <person name="John U."/>
            <person name="Richards T."/>
            <person name="Worden A.Z."/>
            <person name="Zhang X."/>
            <person name="Grigoriev I.V."/>
            <person name="Allen A.E."/>
            <person name="Bidle K."/>
            <person name="Borodovsky M."/>
            <person name="Bowler C."/>
            <person name="Brownlee C."/>
            <person name="Cock J.M."/>
            <person name="Elias M."/>
            <person name="Gladyshev V.N."/>
            <person name="Groth M."/>
            <person name="Guda C."/>
            <person name="Hadaegh A."/>
            <person name="Iglesias-Rodriguez M.D."/>
            <person name="Jenkins J."/>
            <person name="Jones B.M."/>
            <person name="Lawson T."/>
            <person name="Leese F."/>
            <person name="Lindquist E."/>
            <person name="Lobanov A."/>
            <person name="Lomsadze A."/>
            <person name="Malik S.B."/>
            <person name="Marsh M.E."/>
            <person name="Mackinder L."/>
            <person name="Mock T."/>
            <person name="Mueller-Roeber B."/>
            <person name="Pagarete A."/>
            <person name="Parker M."/>
            <person name="Probert I."/>
            <person name="Quesneville H."/>
            <person name="Raines C."/>
            <person name="Rensing S.A."/>
            <person name="Riano-Pachon D.M."/>
            <person name="Richier S."/>
            <person name="Rokitta S."/>
            <person name="Shiraiwa Y."/>
            <person name="Soanes D.M."/>
            <person name="van der Giezen M."/>
            <person name="Wahlund T.M."/>
            <person name="Williams B."/>
            <person name="Wilson W."/>
            <person name="Wolfe G."/>
            <person name="Wurch L.L."/>
        </authorList>
    </citation>
    <scope>NUCLEOTIDE SEQUENCE</scope>
</reference>
<dbReference type="InterPro" id="IPR046357">
    <property type="entry name" value="PPIase_dom_sf"/>
</dbReference>
<dbReference type="GeneID" id="17269751"/>
<dbReference type="PaxDb" id="2903-EOD24207"/>
<dbReference type="Gene3D" id="6.10.250.2970">
    <property type="match status" value="1"/>
</dbReference>
<organism evidence="9 10">
    <name type="scientific">Emiliania huxleyi (strain CCMP1516)</name>
    <dbReference type="NCBI Taxonomy" id="280463"/>
    <lineage>
        <taxon>Eukaryota</taxon>
        <taxon>Haptista</taxon>
        <taxon>Haptophyta</taxon>
        <taxon>Prymnesiophyceae</taxon>
        <taxon>Isochrysidales</taxon>
        <taxon>Noelaerhabdaceae</taxon>
        <taxon>Emiliania</taxon>
    </lineage>
</organism>
<evidence type="ECO:0000313" key="10">
    <source>
        <dbReference type="Proteomes" id="UP000013827"/>
    </source>
</evidence>
<dbReference type="InterPro" id="IPR044609">
    <property type="entry name" value="FKBP2/11"/>
</dbReference>
<evidence type="ECO:0000256" key="2">
    <source>
        <dbReference type="ARBA" id="ARBA00013194"/>
    </source>
</evidence>
<dbReference type="SUPFAM" id="SSF54534">
    <property type="entry name" value="FKBP-like"/>
    <property type="match status" value="1"/>
</dbReference>
<comment type="catalytic activity">
    <reaction evidence="1 5">
        <text>[protein]-peptidylproline (omega=180) = [protein]-peptidylproline (omega=0)</text>
        <dbReference type="Rhea" id="RHEA:16237"/>
        <dbReference type="Rhea" id="RHEA-COMP:10747"/>
        <dbReference type="Rhea" id="RHEA-COMP:10748"/>
        <dbReference type="ChEBI" id="CHEBI:83833"/>
        <dbReference type="ChEBI" id="CHEBI:83834"/>
        <dbReference type="EC" id="5.2.1.8"/>
    </reaction>
</comment>
<reference evidence="9" key="2">
    <citation type="submission" date="2024-10" db="UniProtKB">
        <authorList>
            <consortium name="EnsemblProtists"/>
        </authorList>
    </citation>
    <scope>IDENTIFICATION</scope>
</reference>
<name>A0A0D3JL22_EMIH1</name>
<keyword evidence="6" id="KW-0812">Transmembrane</keyword>
<dbReference type="GO" id="GO:0003755">
    <property type="term" value="F:peptidyl-prolyl cis-trans isomerase activity"/>
    <property type="evidence" value="ECO:0007669"/>
    <property type="project" value="UniProtKB-KW"/>
</dbReference>
<evidence type="ECO:0000256" key="5">
    <source>
        <dbReference type="PROSITE-ProRule" id="PRU00277"/>
    </source>
</evidence>
<dbReference type="GO" id="GO:0006457">
    <property type="term" value="P:protein folding"/>
    <property type="evidence" value="ECO:0007669"/>
    <property type="project" value="InterPro"/>
</dbReference>
<feature type="transmembrane region" description="Helical" evidence="6">
    <location>
        <begin position="189"/>
        <end position="209"/>
    </location>
</feature>
<dbReference type="Gene3D" id="3.10.50.40">
    <property type="match status" value="1"/>
</dbReference>
<evidence type="ECO:0000256" key="1">
    <source>
        <dbReference type="ARBA" id="ARBA00000971"/>
    </source>
</evidence>